<keyword evidence="3" id="KW-1185">Reference proteome</keyword>
<accession>A0A1V6UH46</accession>
<dbReference type="AlphaFoldDB" id="A0A1V6UH46"/>
<evidence type="ECO:0000313" key="3">
    <source>
        <dbReference type="Proteomes" id="UP000191500"/>
    </source>
</evidence>
<organism evidence="2 3">
    <name type="scientific">Penicillium coprophilum</name>
    <dbReference type="NCBI Taxonomy" id="36646"/>
    <lineage>
        <taxon>Eukaryota</taxon>
        <taxon>Fungi</taxon>
        <taxon>Dikarya</taxon>
        <taxon>Ascomycota</taxon>
        <taxon>Pezizomycotina</taxon>
        <taxon>Eurotiomycetes</taxon>
        <taxon>Eurotiomycetidae</taxon>
        <taxon>Eurotiales</taxon>
        <taxon>Aspergillaceae</taxon>
        <taxon>Penicillium</taxon>
    </lineage>
</organism>
<evidence type="ECO:0000256" key="1">
    <source>
        <dbReference type="SAM" id="MobiDB-lite"/>
    </source>
</evidence>
<dbReference type="EMBL" id="MDDG01000009">
    <property type="protein sequence ID" value="OQE37751.1"/>
    <property type="molecule type" value="Genomic_DNA"/>
</dbReference>
<protein>
    <submittedName>
        <fullName evidence="2">Uncharacterized protein</fullName>
    </submittedName>
</protein>
<feature type="region of interest" description="Disordered" evidence="1">
    <location>
        <begin position="25"/>
        <end position="59"/>
    </location>
</feature>
<dbReference type="Proteomes" id="UP000191500">
    <property type="component" value="Unassembled WGS sequence"/>
</dbReference>
<proteinExistence type="predicted"/>
<evidence type="ECO:0000313" key="2">
    <source>
        <dbReference type="EMBL" id="OQE37751.1"/>
    </source>
</evidence>
<sequence>MKSPDSSWRFRERQSKWPTIAVDTAWSEAESKPERGMSPLRNGYSNKKKAGVLSSLSKQ</sequence>
<comment type="caution">
    <text evidence="2">The sequence shown here is derived from an EMBL/GenBank/DDBJ whole genome shotgun (WGS) entry which is preliminary data.</text>
</comment>
<reference evidence="3" key="1">
    <citation type="journal article" date="2017" name="Nat. Microbiol.">
        <title>Global analysis of biosynthetic gene clusters reveals vast potential of secondary metabolite production in Penicillium species.</title>
        <authorList>
            <person name="Nielsen J.C."/>
            <person name="Grijseels S."/>
            <person name="Prigent S."/>
            <person name="Ji B."/>
            <person name="Dainat J."/>
            <person name="Nielsen K.F."/>
            <person name="Frisvad J.C."/>
            <person name="Workman M."/>
            <person name="Nielsen J."/>
        </authorList>
    </citation>
    <scope>NUCLEOTIDE SEQUENCE [LARGE SCALE GENOMIC DNA]</scope>
    <source>
        <strain evidence="3">IBT 31321</strain>
    </source>
</reference>
<gene>
    <name evidence="2" type="ORF">PENCOP_c009G08068</name>
</gene>
<name>A0A1V6UH46_9EURO</name>